<dbReference type="RefSeq" id="WP_188738446.1">
    <property type="nucleotide sequence ID" value="NZ_BMLW01000023.1"/>
</dbReference>
<dbReference type="Proteomes" id="UP000641206">
    <property type="component" value="Unassembled WGS sequence"/>
</dbReference>
<comment type="caution">
    <text evidence="1">The sequence shown here is derived from an EMBL/GenBank/DDBJ whole genome shotgun (WGS) entry which is preliminary data.</text>
</comment>
<evidence type="ECO:0000313" key="1">
    <source>
        <dbReference type="EMBL" id="GGP16923.1"/>
    </source>
</evidence>
<name>A0ABQ2P365_9BACI</name>
<reference evidence="2" key="1">
    <citation type="journal article" date="2019" name="Int. J. Syst. Evol. Microbiol.">
        <title>The Global Catalogue of Microorganisms (GCM) 10K type strain sequencing project: providing services to taxonomists for standard genome sequencing and annotation.</title>
        <authorList>
            <consortium name="The Broad Institute Genomics Platform"/>
            <consortium name="The Broad Institute Genome Sequencing Center for Infectious Disease"/>
            <person name="Wu L."/>
            <person name="Ma J."/>
        </authorList>
    </citation>
    <scope>NUCLEOTIDE SEQUENCE [LARGE SCALE GENOMIC DNA]</scope>
    <source>
        <strain evidence="2">CGMCC 1.7693</strain>
    </source>
</reference>
<proteinExistence type="predicted"/>
<keyword evidence="2" id="KW-1185">Reference proteome</keyword>
<evidence type="ECO:0000313" key="2">
    <source>
        <dbReference type="Proteomes" id="UP000641206"/>
    </source>
</evidence>
<dbReference type="EMBL" id="BMLW01000023">
    <property type="protein sequence ID" value="GGP16923.1"/>
    <property type="molecule type" value="Genomic_DNA"/>
</dbReference>
<sequence length="160" mass="18204">MNINQITSIPSQAFFIKSRTTNTETEAPFSEEVKKTQDVSLKEKDTLNIWKELSEKYDITNANFDELNGMSKSLYEAGEISLKEHAILTFDFDRATESLKREIPKVSPDFTMYATQADASGKRNWIEEFQARADRAFGYGNLIGHQTNLNAAGILQKLER</sequence>
<organism evidence="1 2">
    <name type="scientific">Oceanobacillus neutriphilus</name>
    <dbReference type="NCBI Taxonomy" id="531815"/>
    <lineage>
        <taxon>Bacteria</taxon>
        <taxon>Bacillati</taxon>
        <taxon>Bacillota</taxon>
        <taxon>Bacilli</taxon>
        <taxon>Bacillales</taxon>
        <taxon>Bacillaceae</taxon>
        <taxon>Oceanobacillus</taxon>
    </lineage>
</organism>
<gene>
    <name evidence="1" type="ORF">GCM10011346_50820</name>
</gene>
<protein>
    <submittedName>
        <fullName evidence="1">Uncharacterized protein</fullName>
    </submittedName>
</protein>
<accession>A0ABQ2P365</accession>